<dbReference type="Gene3D" id="3.90.79.10">
    <property type="entry name" value="Nucleoside Triphosphate Pyrophosphohydrolase"/>
    <property type="match status" value="1"/>
</dbReference>
<feature type="domain" description="Nudix hydrolase" evidence="7">
    <location>
        <begin position="10"/>
        <end position="139"/>
    </location>
</feature>
<dbReference type="Pfam" id="PF00293">
    <property type="entry name" value="NUDIX"/>
    <property type="match status" value="1"/>
</dbReference>
<name>A0A0R0CT70_9GAMM</name>
<dbReference type="PANTHER" id="PTHR43222:SF11">
    <property type="entry name" value="PHOSPHATASE NUDJ"/>
    <property type="match status" value="1"/>
</dbReference>
<dbReference type="GO" id="GO:0017111">
    <property type="term" value="F:ribonucleoside triphosphate phosphatase activity"/>
    <property type="evidence" value="ECO:0007669"/>
    <property type="project" value="InterPro"/>
</dbReference>
<sequence>MNALQSQRWAPHVTVATVVSRAGQLLLVEEEKGGRRVLNQPAGHLEPGESLLEAAVRETREETGWDVRLTGFIGSYQWTAGDGTPFLRFAFSAEPLQHHPEQALDAGIVQALWMSPVALQADMARLRSPLVWHTISDWLAGQRYPLSIVRQVAP</sequence>
<evidence type="ECO:0000256" key="1">
    <source>
        <dbReference type="ARBA" id="ARBA00001946"/>
    </source>
</evidence>
<dbReference type="InterPro" id="IPR000086">
    <property type="entry name" value="NUDIX_hydrolase_dom"/>
</dbReference>
<accession>A0A0R0CT70</accession>
<dbReference type="OrthoDB" id="8594221at2"/>
<keyword evidence="5 6" id="KW-0378">Hydrolase</keyword>
<evidence type="ECO:0000259" key="7">
    <source>
        <dbReference type="PROSITE" id="PS51462"/>
    </source>
</evidence>
<evidence type="ECO:0000256" key="4">
    <source>
        <dbReference type="ARBA" id="ARBA00015552"/>
    </source>
</evidence>
<evidence type="ECO:0000256" key="2">
    <source>
        <dbReference type="ARBA" id="ARBA00007608"/>
    </source>
</evidence>
<dbReference type="PANTHER" id="PTHR43222">
    <property type="entry name" value="NUDIX HYDROLASE 23"/>
    <property type="match status" value="1"/>
</dbReference>
<evidence type="ECO:0000256" key="6">
    <source>
        <dbReference type="RuleBase" id="RU364043"/>
    </source>
</evidence>
<reference evidence="8 9" key="1">
    <citation type="submission" date="2015-05" db="EMBL/GenBank/DDBJ databases">
        <title>Genome sequencing and analysis of members of genus Stenotrophomonas.</title>
        <authorList>
            <person name="Patil P.P."/>
            <person name="Midha S."/>
            <person name="Patil P.B."/>
        </authorList>
    </citation>
    <scope>NUCLEOTIDE SEQUENCE [LARGE SCALE GENOMIC DNA]</scope>
    <source>
        <strain evidence="8 9">DSM 18941</strain>
    </source>
</reference>
<dbReference type="InterPro" id="IPR015797">
    <property type="entry name" value="NUDIX_hydrolase-like_dom_sf"/>
</dbReference>
<dbReference type="EMBL" id="LDJJ01000004">
    <property type="protein sequence ID" value="KRG72512.1"/>
    <property type="molecule type" value="Genomic_DNA"/>
</dbReference>
<comment type="cofactor">
    <cofactor evidence="1 6">
        <name>Mg(2+)</name>
        <dbReference type="ChEBI" id="CHEBI:18420"/>
    </cofactor>
</comment>
<dbReference type="AlphaFoldDB" id="A0A0R0CT70"/>
<dbReference type="SUPFAM" id="SSF55811">
    <property type="entry name" value="Nudix"/>
    <property type="match status" value="1"/>
</dbReference>
<protein>
    <recommendedName>
        <fullName evidence="4 6">Phosphatase NudJ</fullName>
        <ecNumber evidence="6">3.6.1.-</ecNumber>
    </recommendedName>
</protein>
<evidence type="ECO:0000256" key="5">
    <source>
        <dbReference type="ARBA" id="ARBA00022801"/>
    </source>
</evidence>
<comment type="similarity">
    <text evidence="2 6">Belongs to the Nudix hydrolase family. NudJ subfamily.</text>
</comment>
<keyword evidence="9" id="KW-1185">Reference proteome</keyword>
<evidence type="ECO:0000256" key="3">
    <source>
        <dbReference type="ARBA" id="ARBA00011245"/>
    </source>
</evidence>
<dbReference type="PATRIC" id="fig|405446.3.peg.2040"/>
<dbReference type="PROSITE" id="PS51462">
    <property type="entry name" value="NUDIX"/>
    <property type="match status" value="1"/>
</dbReference>
<gene>
    <name evidence="6" type="primary">nudJ</name>
    <name evidence="8" type="ORF">ABB27_01130</name>
</gene>
<dbReference type="RefSeq" id="WP_057626380.1">
    <property type="nucleotide sequence ID" value="NZ_LDJJ01000004.1"/>
</dbReference>
<dbReference type="EC" id="3.6.1.-" evidence="6"/>
<evidence type="ECO:0000313" key="8">
    <source>
        <dbReference type="EMBL" id="KRG72512.1"/>
    </source>
</evidence>
<comment type="caution">
    <text evidence="8">The sequence shown here is derived from an EMBL/GenBank/DDBJ whole genome shotgun (WGS) entry which is preliminary data.</text>
</comment>
<keyword evidence="6" id="KW-0460">Magnesium</keyword>
<organism evidence="8 9">
    <name type="scientific">Stenotrophomonas terrae</name>
    <dbReference type="NCBI Taxonomy" id="405446"/>
    <lineage>
        <taxon>Bacteria</taxon>
        <taxon>Pseudomonadati</taxon>
        <taxon>Pseudomonadota</taxon>
        <taxon>Gammaproteobacteria</taxon>
        <taxon>Lysobacterales</taxon>
        <taxon>Lysobacteraceae</taxon>
        <taxon>Stenotrophomonas</taxon>
    </lineage>
</organism>
<dbReference type="GO" id="GO:0004787">
    <property type="term" value="F:thiamine diphosphate phosphatase activity"/>
    <property type="evidence" value="ECO:0007669"/>
    <property type="project" value="InterPro"/>
</dbReference>
<proteinExistence type="inferred from homology"/>
<dbReference type="InterPro" id="IPR033713">
    <property type="entry name" value="NudJ"/>
</dbReference>
<dbReference type="InterPro" id="IPR020084">
    <property type="entry name" value="NUDIX_hydrolase_CS"/>
</dbReference>
<evidence type="ECO:0000313" key="9">
    <source>
        <dbReference type="Proteomes" id="UP000051863"/>
    </source>
</evidence>
<comment type="subunit">
    <text evidence="3 6">Monomer.</text>
</comment>
<dbReference type="CDD" id="cd03675">
    <property type="entry name" value="NUDIX_Hydrolase"/>
    <property type="match status" value="1"/>
</dbReference>
<dbReference type="Proteomes" id="UP000051863">
    <property type="component" value="Unassembled WGS sequence"/>
</dbReference>
<dbReference type="GO" id="GO:0017110">
    <property type="term" value="F:nucleoside diphosphate phosphatase activity"/>
    <property type="evidence" value="ECO:0007669"/>
    <property type="project" value="InterPro"/>
</dbReference>
<dbReference type="PROSITE" id="PS00893">
    <property type="entry name" value="NUDIX_BOX"/>
    <property type="match status" value="1"/>
</dbReference>